<evidence type="ECO:0000313" key="3">
    <source>
        <dbReference type="Proteomes" id="UP000024376"/>
    </source>
</evidence>
<feature type="region of interest" description="Disordered" evidence="1">
    <location>
        <begin position="222"/>
        <end position="270"/>
    </location>
</feature>
<dbReference type="HOGENOM" id="CLU_1032683_0_0_1"/>
<accession>A0A024RYD1</accession>
<protein>
    <submittedName>
        <fullName evidence="2">Uncharacterized protein</fullName>
    </submittedName>
</protein>
<reference evidence="3" key="1">
    <citation type="journal article" date="2013" name="Ind. Biotechnol.">
        <title>Comparative genomics analysis of Trichoderma reesei strains.</title>
        <authorList>
            <person name="Koike H."/>
            <person name="Aerts A."/>
            <person name="LaButti K."/>
            <person name="Grigoriev I.V."/>
            <person name="Baker S.E."/>
        </authorList>
    </citation>
    <scope>NUCLEOTIDE SEQUENCE [LARGE SCALE GENOMIC DNA]</scope>
    <source>
        <strain evidence="3">ATCC 56765 / BCRC 32924 / NRRL 11460 / Rut C-30</strain>
    </source>
</reference>
<dbReference type="KEGG" id="trr:M419DRAFT_63132"/>
<feature type="compositionally biased region" description="Low complexity" evidence="1">
    <location>
        <begin position="13"/>
        <end position="28"/>
    </location>
</feature>
<sequence>MYLRVTNDADTDPAANSPRVSSSRRASPGQSLQSCPVSTLLGPPEQSDICASTCTGTSTGLRNDDGDDGNGNDDVSANSSTIKSSRTKRSATDSRIAGDTAGGKSSSSNSSSSGGGGDGDGDVRCGTGVRVVLSNGMSMSPPVMDGYATRLQEGGSSDSEDQALPQRQQQRQGQDQSLAQSRHPPQGQMQQKHQHQRQRPQAPLEFHRINLERLSASNLRSSFRVNANPRPGRSITPDLLQGQGGAASAALSDSAMAHTSRSIGSQQGSP</sequence>
<feature type="compositionally biased region" description="Low complexity" evidence="1">
    <location>
        <begin position="238"/>
        <end position="255"/>
    </location>
</feature>
<dbReference type="AlphaFoldDB" id="A0A024RYD1"/>
<proteinExistence type="predicted"/>
<feature type="region of interest" description="Disordered" evidence="1">
    <location>
        <begin position="1"/>
        <end position="201"/>
    </location>
</feature>
<dbReference type="Proteomes" id="UP000024376">
    <property type="component" value="Unassembled WGS sequence"/>
</dbReference>
<gene>
    <name evidence="2" type="ORF">M419DRAFT_63132</name>
</gene>
<feature type="compositionally biased region" description="Polar residues" evidence="1">
    <location>
        <begin position="49"/>
        <end position="61"/>
    </location>
</feature>
<feature type="compositionally biased region" description="Polar residues" evidence="1">
    <location>
        <begin position="257"/>
        <end position="270"/>
    </location>
</feature>
<feature type="non-terminal residue" evidence="2">
    <location>
        <position position="270"/>
    </location>
</feature>
<name>A0A024RYD1_HYPJR</name>
<evidence type="ECO:0000256" key="1">
    <source>
        <dbReference type="SAM" id="MobiDB-lite"/>
    </source>
</evidence>
<evidence type="ECO:0000313" key="2">
    <source>
        <dbReference type="EMBL" id="ETR98164.1"/>
    </source>
</evidence>
<feature type="compositionally biased region" description="Low complexity" evidence="1">
    <location>
        <begin position="162"/>
        <end position="191"/>
    </location>
</feature>
<organism evidence="2 3">
    <name type="scientific">Hypocrea jecorina (strain ATCC 56765 / BCRC 32924 / NRRL 11460 / Rut C-30)</name>
    <name type="common">Trichoderma reesei</name>
    <dbReference type="NCBI Taxonomy" id="1344414"/>
    <lineage>
        <taxon>Eukaryota</taxon>
        <taxon>Fungi</taxon>
        <taxon>Dikarya</taxon>
        <taxon>Ascomycota</taxon>
        <taxon>Pezizomycotina</taxon>
        <taxon>Sordariomycetes</taxon>
        <taxon>Hypocreomycetidae</taxon>
        <taxon>Hypocreales</taxon>
        <taxon>Hypocreaceae</taxon>
        <taxon>Trichoderma</taxon>
    </lineage>
</organism>
<feature type="compositionally biased region" description="Low complexity" evidence="1">
    <location>
        <begin position="102"/>
        <end position="112"/>
    </location>
</feature>
<dbReference type="EMBL" id="KI911164">
    <property type="protein sequence ID" value="ETR98164.1"/>
    <property type="molecule type" value="Genomic_DNA"/>
</dbReference>